<sequence>MQTSPYTVVSDEIDVITREITDRDISDDEVAELVEPGEPVEELDVQETIVVEEKDANVLSTLLLGLPSPTSMFWSAITFLINIALVAMAADLLYRAPYLHQNHNLSMARVGYVSDHGAKLLIREPRPSQYPLFMSYRFADRPLDIYSGYKAQDSSWKSAGSIPWLDNSTDFTGTFTIDGLKPDTRYQYAASNNRSGYFLTAPKPGHVSSRHDNTFTFLHSSCIKPRVPYNPFQHPLEFPGLKYLAKLLPSLGAQFMIFLGDFIYIDVPRRFGDDKESYRREYRQVYASPDWPSVSSEAGAELPWIHVWDDHEISNDWDKNTTGVYQGAIDAFQSYHVSVNPPAVRSGATYFSFVQGPASFFMIDTRSYRDSFDGTDGHYNESSYKKSMLGPEQLKDLLAWLSAPEPQGVRWKVLLTSIPFTKNWRFGSEDTWAGYLGERQIILEAMWDVGLRGGIGVVVLSGDRHEFAATSFPPPAEGKVEGLDMVKGGLKTKKWPLSATVHEFSTSPLSMFYLPVRTYRQEDEEDVCIKYVPDGNSKFGALTISTPTASDQSMLHYRLFVDGQESWSYTVLTPPTVHGSGRGKDAIWG</sequence>
<dbReference type="RefSeq" id="XP_069199282.1">
    <property type="nucleotide sequence ID" value="XM_069348491.1"/>
</dbReference>
<dbReference type="PANTHER" id="PTHR43606">
    <property type="entry name" value="PHOSPHATASE, PUTATIVE (AFU_ORTHOLOGUE AFUA_6G08710)-RELATED"/>
    <property type="match status" value="1"/>
</dbReference>
<feature type="domain" description="PhoD-like phosphatase metallophosphatase" evidence="1">
    <location>
        <begin position="253"/>
        <end position="524"/>
    </location>
</feature>
<dbReference type="PANTHER" id="PTHR43606:SF2">
    <property type="entry name" value="ALKALINE PHOSPHATASE FAMILY PROTEIN (AFU_ORTHOLOGUE AFUA_5G03860)"/>
    <property type="match status" value="1"/>
</dbReference>
<evidence type="ECO:0000259" key="1">
    <source>
        <dbReference type="Pfam" id="PF09423"/>
    </source>
</evidence>
<protein>
    <recommendedName>
        <fullName evidence="1">PhoD-like phosphatase metallophosphatase domain-containing protein</fullName>
    </recommendedName>
</protein>
<dbReference type="InterPro" id="IPR018946">
    <property type="entry name" value="PhoD-like_MPP"/>
</dbReference>
<proteinExistence type="predicted"/>
<dbReference type="SUPFAM" id="SSF56300">
    <property type="entry name" value="Metallo-dependent phosphatases"/>
    <property type="match status" value="1"/>
</dbReference>
<accession>A0ABR3PBB8</accession>
<comment type="caution">
    <text evidence="2">The sequence shown here is derived from an EMBL/GenBank/DDBJ whole genome shotgun (WGS) entry which is preliminary data.</text>
</comment>
<dbReference type="CDD" id="cd07389">
    <property type="entry name" value="MPP_PhoD"/>
    <property type="match status" value="1"/>
</dbReference>
<gene>
    <name evidence="2" type="ORF">AAFC00_003322</name>
</gene>
<evidence type="ECO:0000313" key="3">
    <source>
        <dbReference type="Proteomes" id="UP001562354"/>
    </source>
</evidence>
<dbReference type="Gene3D" id="3.60.21.70">
    <property type="entry name" value="PhoD-like phosphatase"/>
    <property type="match status" value="1"/>
</dbReference>
<dbReference type="InterPro" id="IPR052900">
    <property type="entry name" value="Phospholipid_Metab_Enz"/>
</dbReference>
<keyword evidence="3" id="KW-1185">Reference proteome</keyword>
<evidence type="ECO:0000313" key="2">
    <source>
        <dbReference type="EMBL" id="KAL1303006.1"/>
    </source>
</evidence>
<dbReference type="Proteomes" id="UP001562354">
    <property type="component" value="Unassembled WGS sequence"/>
</dbReference>
<dbReference type="InterPro" id="IPR029052">
    <property type="entry name" value="Metallo-depent_PP-like"/>
</dbReference>
<organism evidence="2 3">
    <name type="scientific">Neodothiora populina</name>
    <dbReference type="NCBI Taxonomy" id="2781224"/>
    <lineage>
        <taxon>Eukaryota</taxon>
        <taxon>Fungi</taxon>
        <taxon>Dikarya</taxon>
        <taxon>Ascomycota</taxon>
        <taxon>Pezizomycotina</taxon>
        <taxon>Dothideomycetes</taxon>
        <taxon>Dothideomycetidae</taxon>
        <taxon>Dothideales</taxon>
        <taxon>Dothioraceae</taxon>
        <taxon>Neodothiora</taxon>
    </lineage>
</organism>
<name>A0ABR3PBB8_9PEZI</name>
<dbReference type="GeneID" id="95977024"/>
<dbReference type="InterPro" id="IPR038607">
    <property type="entry name" value="PhoD-like_sf"/>
</dbReference>
<dbReference type="Pfam" id="PF09423">
    <property type="entry name" value="PhoD"/>
    <property type="match status" value="1"/>
</dbReference>
<reference evidence="2 3" key="1">
    <citation type="submission" date="2024-07" db="EMBL/GenBank/DDBJ databases">
        <title>Draft sequence of the Neodothiora populina.</title>
        <authorList>
            <person name="Drown D.D."/>
            <person name="Schuette U.S."/>
            <person name="Buechlein A.B."/>
            <person name="Rusch D.R."/>
            <person name="Winton L.W."/>
            <person name="Adams G.A."/>
        </authorList>
    </citation>
    <scope>NUCLEOTIDE SEQUENCE [LARGE SCALE GENOMIC DNA]</scope>
    <source>
        <strain evidence="2 3">CPC 39397</strain>
    </source>
</reference>
<dbReference type="EMBL" id="JBFMKM010000012">
    <property type="protein sequence ID" value="KAL1303006.1"/>
    <property type="molecule type" value="Genomic_DNA"/>
</dbReference>